<sequence>MINKVNKPITYFLISFLIIFILSFSVIFIMEKEISKSKSDDIMASEVRIVTTKTQILEDALYRIIGDLGYLNHVYSLRLSENVDSDEIAIEWTELAKHKKIYDQIRYIDKNGNEIIKIKYDGAKAYRVDDDTLENKKNRYYFIKAENIKYDKIYISPMDLNMKNNSIEKPFKPVIRFSTPVYSKNGDFDGIIILNYLAKPMIERFNTIACSENADIYLINKDGYFLSSKNSEDEWGFMFEDKHDITYSILYPKEWEQIKLGEGQIVTNNGVFTFKPIYIDKNSIDNLNVMEEGNVISEDVKWFVVSHINQNAPAYKFFATSPISLGAIILKDNLPKILLISLVAFLLAYLIYVNRRTYFKVKYYSEFDSLTQLYNRRYGYNKIKALIDRDERRSNIFSICFIDINGLKQINDYLGHSYGDELIITVAEVMKKQIRDEDLAVRLGGDEFLILFKDVDADESEKIWSRIVANFNEINEKEKRPYIISASHGIIEYDNNQKRAIDDLITKADEKMYLEKEEIKRDLNVIRPKV</sequence>
<organism evidence="3 4">
    <name type="scientific">Acetoanaerobium noterae</name>
    <dbReference type="NCBI Taxonomy" id="745369"/>
    <lineage>
        <taxon>Bacteria</taxon>
        <taxon>Bacillati</taxon>
        <taxon>Bacillota</taxon>
        <taxon>Clostridia</taxon>
        <taxon>Peptostreptococcales</taxon>
        <taxon>Filifactoraceae</taxon>
        <taxon>Acetoanaerobium</taxon>
    </lineage>
</organism>
<dbReference type="InterPro" id="IPR050469">
    <property type="entry name" value="Diguanylate_Cyclase"/>
</dbReference>
<evidence type="ECO:0000259" key="2">
    <source>
        <dbReference type="PROSITE" id="PS50887"/>
    </source>
</evidence>
<dbReference type="PANTHER" id="PTHR45138">
    <property type="entry name" value="REGULATORY COMPONENTS OF SENSORY TRANSDUCTION SYSTEM"/>
    <property type="match status" value="1"/>
</dbReference>
<dbReference type="Gene3D" id="3.30.450.20">
    <property type="entry name" value="PAS domain"/>
    <property type="match status" value="2"/>
</dbReference>
<dbReference type="InterPro" id="IPR029787">
    <property type="entry name" value="Nucleotide_cyclase"/>
</dbReference>
<evidence type="ECO:0000313" key="4">
    <source>
        <dbReference type="Proteomes" id="UP000243406"/>
    </source>
</evidence>
<keyword evidence="1" id="KW-1133">Transmembrane helix</keyword>
<dbReference type="GO" id="GO:1902201">
    <property type="term" value="P:negative regulation of bacterial-type flagellum-dependent cell motility"/>
    <property type="evidence" value="ECO:0007669"/>
    <property type="project" value="TreeGrafter"/>
</dbReference>
<dbReference type="EMBL" id="FUYN01000003">
    <property type="protein sequence ID" value="SKB48358.1"/>
    <property type="molecule type" value="Genomic_DNA"/>
</dbReference>
<dbReference type="GO" id="GO:0005886">
    <property type="term" value="C:plasma membrane"/>
    <property type="evidence" value="ECO:0007669"/>
    <property type="project" value="TreeGrafter"/>
</dbReference>
<dbReference type="PANTHER" id="PTHR45138:SF23">
    <property type="entry name" value="SIGNALING PROTEIN"/>
    <property type="match status" value="1"/>
</dbReference>
<evidence type="ECO:0000256" key="1">
    <source>
        <dbReference type="SAM" id="Phobius"/>
    </source>
</evidence>
<dbReference type="PROSITE" id="PS50887">
    <property type="entry name" value="GGDEF"/>
    <property type="match status" value="1"/>
</dbReference>
<dbReference type="InterPro" id="IPR029151">
    <property type="entry name" value="Sensor-like_sf"/>
</dbReference>
<dbReference type="NCBIfam" id="TIGR00254">
    <property type="entry name" value="GGDEF"/>
    <property type="match status" value="1"/>
</dbReference>
<dbReference type="SUPFAM" id="SSF103190">
    <property type="entry name" value="Sensory domain-like"/>
    <property type="match status" value="2"/>
</dbReference>
<dbReference type="RefSeq" id="WP_159446432.1">
    <property type="nucleotide sequence ID" value="NZ_FUYN01000003.1"/>
</dbReference>
<feature type="transmembrane region" description="Helical" evidence="1">
    <location>
        <begin position="12"/>
        <end position="30"/>
    </location>
</feature>
<dbReference type="OrthoDB" id="9805474at2"/>
<name>A0A1T5BMD8_9FIRM</name>
<feature type="domain" description="GGDEF" evidence="2">
    <location>
        <begin position="395"/>
        <end position="528"/>
    </location>
</feature>
<dbReference type="InterPro" id="IPR000160">
    <property type="entry name" value="GGDEF_dom"/>
</dbReference>
<reference evidence="4" key="1">
    <citation type="submission" date="2017-02" db="EMBL/GenBank/DDBJ databases">
        <authorList>
            <person name="Varghese N."/>
            <person name="Submissions S."/>
        </authorList>
    </citation>
    <scope>NUCLEOTIDE SEQUENCE [LARGE SCALE GENOMIC DNA]</scope>
    <source>
        <strain evidence="4">ATCC 35199</strain>
    </source>
</reference>
<evidence type="ECO:0000313" key="3">
    <source>
        <dbReference type="EMBL" id="SKB48358.1"/>
    </source>
</evidence>
<dbReference type="SMART" id="SM00267">
    <property type="entry name" value="GGDEF"/>
    <property type="match status" value="1"/>
</dbReference>
<keyword evidence="4" id="KW-1185">Reference proteome</keyword>
<dbReference type="SUPFAM" id="SSF55073">
    <property type="entry name" value="Nucleotide cyclase"/>
    <property type="match status" value="1"/>
</dbReference>
<dbReference type="AlphaFoldDB" id="A0A1T5BMD8"/>
<dbReference type="GO" id="GO:0052621">
    <property type="term" value="F:diguanylate cyclase activity"/>
    <property type="evidence" value="ECO:0007669"/>
    <property type="project" value="TreeGrafter"/>
</dbReference>
<dbReference type="InterPro" id="IPR048760">
    <property type="entry name" value="VP0354-like_sensor_dom"/>
</dbReference>
<dbReference type="Pfam" id="PF21623">
    <property type="entry name" value="HK_sensor_dom_bact"/>
    <property type="match status" value="1"/>
</dbReference>
<accession>A0A1T5BMD8</accession>
<dbReference type="Proteomes" id="UP000243406">
    <property type="component" value="Unassembled WGS sequence"/>
</dbReference>
<gene>
    <name evidence="3" type="ORF">SAMN02745120_1724</name>
</gene>
<dbReference type="InterPro" id="IPR043128">
    <property type="entry name" value="Rev_trsase/Diguanyl_cyclase"/>
</dbReference>
<protein>
    <submittedName>
        <fullName evidence="3">Diguanylate cyclase (GGDEF) domain-containing protein</fullName>
    </submittedName>
</protein>
<dbReference type="GO" id="GO:0043709">
    <property type="term" value="P:cell adhesion involved in single-species biofilm formation"/>
    <property type="evidence" value="ECO:0007669"/>
    <property type="project" value="TreeGrafter"/>
</dbReference>
<proteinExistence type="predicted"/>
<dbReference type="Pfam" id="PF00990">
    <property type="entry name" value="GGDEF"/>
    <property type="match status" value="1"/>
</dbReference>
<dbReference type="CDD" id="cd01949">
    <property type="entry name" value="GGDEF"/>
    <property type="match status" value="1"/>
</dbReference>
<feature type="transmembrane region" description="Helical" evidence="1">
    <location>
        <begin position="334"/>
        <end position="353"/>
    </location>
</feature>
<keyword evidence="1" id="KW-0812">Transmembrane</keyword>
<dbReference type="Gene3D" id="3.30.70.270">
    <property type="match status" value="1"/>
</dbReference>
<keyword evidence="1" id="KW-0472">Membrane</keyword>